<dbReference type="AlphaFoldDB" id="A0A512NCN5"/>
<dbReference type="Proteomes" id="UP000321058">
    <property type="component" value="Unassembled WGS sequence"/>
</dbReference>
<comment type="caution">
    <text evidence="1">The sequence shown here is derived from an EMBL/GenBank/DDBJ whole genome shotgun (WGS) entry which is preliminary data.</text>
</comment>
<reference evidence="1 2" key="1">
    <citation type="submission" date="2019-07" db="EMBL/GenBank/DDBJ databases">
        <title>Whole genome shotgun sequence of Reyranella soli NBRC 108950.</title>
        <authorList>
            <person name="Hosoyama A."/>
            <person name="Uohara A."/>
            <person name="Ohji S."/>
            <person name="Ichikawa N."/>
        </authorList>
    </citation>
    <scope>NUCLEOTIDE SEQUENCE [LARGE SCALE GENOMIC DNA]</scope>
    <source>
        <strain evidence="1 2">NBRC 108950</strain>
    </source>
</reference>
<gene>
    <name evidence="1" type="ORF">RSO01_38720</name>
</gene>
<name>A0A512NCN5_9HYPH</name>
<keyword evidence="2" id="KW-1185">Reference proteome</keyword>
<proteinExistence type="predicted"/>
<protein>
    <submittedName>
        <fullName evidence="1">Uncharacterized protein</fullName>
    </submittedName>
</protein>
<dbReference type="EMBL" id="BKAJ01000069">
    <property type="protein sequence ID" value="GEP56706.1"/>
    <property type="molecule type" value="Genomic_DNA"/>
</dbReference>
<evidence type="ECO:0000313" key="1">
    <source>
        <dbReference type="EMBL" id="GEP56706.1"/>
    </source>
</evidence>
<sequence length="68" mass="8088">MTEQQVIEASNNRLPDRVIDRTCGNETAAPFACRIYVYEAAWREGRYRPKQSVVFEQIRGRWLVSRWL</sequence>
<dbReference type="OrthoDB" id="7382641at2"/>
<evidence type="ECO:0000313" key="2">
    <source>
        <dbReference type="Proteomes" id="UP000321058"/>
    </source>
</evidence>
<organism evidence="1 2">
    <name type="scientific">Reyranella soli</name>
    <dbReference type="NCBI Taxonomy" id="1230389"/>
    <lineage>
        <taxon>Bacteria</taxon>
        <taxon>Pseudomonadati</taxon>
        <taxon>Pseudomonadota</taxon>
        <taxon>Alphaproteobacteria</taxon>
        <taxon>Hyphomicrobiales</taxon>
        <taxon>Reyranellaceae</taxon>
        <taxon>Reyranella</taxon>
    </lineage>
</organism>
<accession>A0A512NCN5</accession>
<dbReference type="RefSeq" id="WP_147150911.1">
    <property type="nucleotide sequence ID" value="NZ_BKAJ01000069.1"/>
</dbReference>